<organism evidence="1 2">
    <name type="scientific">Arenimonas soli</name>
    <dbReference type="NCBI Taxonomy" id="2269504"/>
    <lineage>
        <taxon>Bacteria</taxon>
        <taxon>Pseudomonadati</taxon>
        <taxon>Pseudomonadota</taxon>
        <taxon>Gammaproteobacteria</taxon>
        <taxon>Lysobacterales</taxon>
        <taxon>Lysobacteraceae</taxon>
        <taxon>Arenimonas</taxon>
    </lineage>
</organism>
<accession>A0ABQ1HNP1</accession>
<sequence>MILKLAGRLPGRQTLPKWTILATPSSWEADYGRPRSGGFSVDTSQMHFAPIPQTPESKVYPPLFEQAVLQRFSAVRIASAHISPMTDFGATSAGTPMPALLAVHSSTPTTSICTASDAVLVPEPKTSANKSDLNMRASS</sequence>
<evidence type="ECO:0000313" key="1">
    <source>
        <dbReference type="EMBL" id="GGA83458.1"/>
    </source>
</evidence>
<evidence type="ECO:0000313" key="2">
    <source>
        <dbReference type="Proteomes" id="UP000623419"/>
    </source>
</evidence>
<keyword evidence="2" id="KW-1185">Reference proteome</keyword>
<gene>
    <name evidence="1" type="ORF">GCM10011521_22270</name>
</gene>
<name>A0ABQ1HNP1_9GAMM</name>
<reference evidence="2" key="1">
    <citation type="journal article" date="2019" name="Int. J. Syst. Evol. Microbiol.">
        <title>The Global Catalogue of Microorganisms (GCM) 10K type strain sequencing project: providing services to taxonomists for standard genome sequencing and annotation.</title>
        <authorList>
            <consortium name="The Broad Institute Genomics Platform"/>
            <consortium name="The Broad Institute Genome Sequencing Center for Infectious Disease"/>
            <person name="Wu L."/>
            <person name="Ma J."/>
        </authorList>
    </citation>
    <scope>NUCLEOTIDE SEQUENCE [LARGE SCALE GENOMIC DNA]</scope>
    <source>
        <strain evidence="2">CGMCC 1.15905</strain>
    </source>
</reference>
<dbReference type="EMBL" id="BMKC01000003">
    <property type="protein sequence ID" value="GGA83458.1"/>
    <property type="molecule type" value="Genomic_DNA"/>
</dbReference>
<protein>
    <submittedName>
        <fullName evidence="1">Uncharacterized protein</fullName>
    </submittedName>
</protein>
<comment type="caution">
    <text evidence="1">The sequence shown here is derived from an EMBL/GenBank/DDBJ whole genome shotgun (WGS) entry which is preliminary data.</text>
</comment>
<dbReference type="Proteomes" id="UP000623419">
    <property type="component" value="Unassembled WGS sequence"/>
</dbReference>
<proteinExistence type="predicted"/>